<dbReference type="EMBL" id="JAEFBJ010000008">
    <property type="protein sequence ID" value="KAG7583941.1"/>
    <property type="molecule type" value="Genomic_DNA"/>
</dbReference>
<keyword evidence="2" id="KW-1185">Reference proteome</keyword>
<reference evidence="1 2" key="1">
    <citation type="submission" date="2020-12" db="EMBL/GenBank/DDBJ databases">
        <title>Concerted genomic and epigenomic changes stabilize Arabidopsis allopolyploids.</title>
        <authorList>
            <person name="Chen Z."/>
        </authorList>
    </citation>
    <scope>NUCLEOTIDE SEQUENCE [LARGE SCALE GENOMIC DNA]</scope>
    <source>
        <strain evidence="1">As9502</strain>
        <tissue evidence="1">Leaf</tissue>
    </source>
</reference>
<protein>
    <submittedName>
        <fullName evidence="1">Uncharacterized protein</fullName>
    </submittedName>
</protein>
<evidence type="ECO:0000313" key="2">
    <source>
        <dbReference type="Proteomes" id="UP000694251"/>
    </source>
</evidence>
<dbReference type="AlphaFoldDB" id="A0A8T2BJF1"/>
<gene>
    <name evidence="1" type="ORF">ISN44_As08g034380</name>
</gene>
<proteinExistence type="predicted"/>
<comment type="caution">
    <text evidence="1">The sequence shown here is derived from an EMBL/GenBank/DDBJ whole genome shotgun (WGS) entry which is preliminary data.</text>
</comment>
<name>A0A8T2BJF1_ARASU</name>
<evidence type="ECO:0000313" key="1">
    <source>
        <dbReference type="EMBL" id="KAG7583941.1"/>
    </source>
</evidence>
<dbReference type="Proteomes" id="UP000694251">
    <property type="component" value="Chromosome 8"/>
</dbReference>
<accession>A0A8T2BJF1</accession>
<sequence>MFTMLRDLINDMGLNWIDRNCSFSAVVLSFPVFTTEIVSSSLDRFQYQHIEEASSLELFRWDAEVGPSVPTPIPEDDGVIASFTYYSEDKEERVETTPIPVIDLEEYEMVDLEAEPEMTMWEDYLILPNSLVYTLPGFGSVISLIVFPDADQVVSSDLVVSRAVGAILLHLQRDGSLPEGVPFLSSIGDPAIRCLTGDGTWHYVISCPTVRVGPFGKHLECLPLHRLLPLPRLCLRTNGPG</sequence>
<organism evidence="1 2">
    <name type="scientific">Arabidopsis suecica</name>
    <name type="common">Swedish thale-cress</name>
    <name type="synonym">Cardaminopsis suecica</name>
    <dbReference type="NCBI Taxonomy" id="45249"/>
    <lineage>
        <taxon>Eukaryota</taxon>
        <taxon>Viridiplantae</taxon>
        <taxon>Streptophyta</taxon>
        <taxon>Embryophyta</taxon>
        <taxon>Tracheophyta</taxon>
        <taxon>Spermatophyta</taxon>
        <taxon>Magnoliopsida</taxon>
        <taxon>eudicotyledons</taxon>
        <taxon>Gunneridae</taxon>
        <taxon>Pentapetalae</taxon>
        <taxon>rosids</taxon>
        <taxon>malvids</taxon>
        <taxon>Brassicales</taxon>
        <taxon>Brassicaceae</taxon>
        <taxon>Camelineae</taxon>
        <taxon>Arabidopsis</taxon>
    </lineage>
</organism>